<gene>
    <name evidence="1" type="ORF">LTR37_014765</name>
</gene>
<reference evidence="1" key="1">
    <citation type="submission" date="2023-07" db="EMBL/GenBank/DDBJ databases">
        <title>Black Yeasts Isolated from many extreme environments.</title>
        <authorList>
            <person name="Coleine C."/>
            <person name="Stajich J.E."/>
            <person name="Selbmann L."/>
        </authorList>
    </citation>
    <scope>NUCLEOTIDE SEQUENCE</scope>
    <source>
        <strain evidence="1">CCFEE 5714</strain>
    </source>
</reference>
<accession>A0ACC3MU38</accession>
<proteinExistence type="predicted"/>
<name>A0ACC3MU38_9PEZI</name>
<comment type="caution">
    <text evidence="1">The sequence shown here is derived from an EMBL/GenBank/DDBJ whole genome shotgun (WGS) entry which is preliminary data.</text>
</comment>
<sequence>MSQALGVCSSCEENNGSRVIGDDIYCDGCIARQILVAVNDVEAQWPPAIGGVAIGPIDAYAEFMEALSHGSVQIYRENDEYRSTFPTSDRIFCPHPHPQTQGERCNGFIGQRRALVEGARHDWDECRRCNGSVCLMCGRAQSDEHHSQRDGICTESEVMRAEELSRGAEDLRGVFMSCPNCRSLVDQRDGCNEMICICGQRFCFICGVAVNEPGNEHWRGPPGCPRYFRPGDPGARFDNRYWHLENHDAYQFEAPVLGGFQWMADATRLAQVDEDIRRLRTPLPLDARRNRQMELHTLSARHMLEMLHNGLHLIPHNRNRRVMFANRRLRFAHHGIVFRYHHNRLQHYFTGHGGGFHPRGYDDVYGRLHPFSMRLKFQRNAVAFDQAGRGRFWRDYGNIANDLLDHEYPLQHLLQSEPRPQELEDALIIRSLLEPVRRMLNIFQRYNSMFVEKGVDLRTQSFSLADTALLGTDMGQLHDQLRWLQQRPGGIARFRNAGVAQGAVYDITYLFCERLLEDDEDVTNDVFQYGIDQDEEAQWENALVWCKEILEALEVEDDIYSPDNQNAMQDRRGELHDHLRELRDVIVSIRDAGWDSIMRVDSNHLETMRNAYASYRNHKTETIAPGEGHLRPLFFTLIQYIEDIVEPNQHRVIDRGGSHGQAGGRSRSPPGRGRSRSPYSRSPRFRYGFSPDDWSDRGSRGPRWDYDHRRSERQAGRLQNDWTWVNDSYLGILERENEALLSGIFTPQLAREQRLRHLYRRMLYVLRRLIEPGRHDGTENQMTFTGLVETQTEMEGRTGDWANFGDSEDEQQARRILDRVIEGAEASTAINQDGNNEIRRLALLRLSSAELELTGASDLLYIEGIRRVALEDQQRIRHWVLDRAESEFHQGAFLRFLGSLRDVRTYQILPRRFRLRNETRSAAFARDHLARIDLSTTFMVIGDLRDIVPRLAVILQNALGYESDNESD</sequence>
<keyword evidence="2" id="KW-1185">Reference proteome</keyword>
<evidence type="ECO:0000313" key="1">
    <source>
        <dbReference type="EMBL" id="KAK3702916.1"/>
    </source>
</evidence>
<dbReference type="EMBL" id="JAUTXU010000158">
    <property type="protein sequence ID" value="KAK3702916.1"/>
    <property type="molecule type" value="Genomic_DNA"/>
</dbReference>
<dbReference type="Proteomes" id="UP001281147">
    <property type="component" value="Unassembled WGS sequence"/>
</dbReference>
<organism evidence="1 2">
    <name type="scientific">Vermiconidia calcicola</name>
    <dbReference type="NCBI Taxonomy" id="1690605"/>
    <lineage>
        <taxon>Eukaryota</taxon>
        <taxon>Fungi</taxon>
        <taxon>Dikarya</taxon>
        <taxon>Ascomycota</taxon>
        <taxon>Pezizomycotina</taxon>
        <taxon>Dothideomycetes</taxon>
        <taxon>Dothideomycetidae</taxon>
        <taxon>Mycosphaerellales</taxon>
        <taxon>Extremaceae</taxon>
        <taxon>Vermiconidia</taxon>
    </lineage>
</organism>
<evidence type="ECO:0000313" key="2">
    <source>
        <dbReference type="Proteomes" id="UP001281147"/>
    </source>
</evidence>
<protein>
    <submittedName>
        <fullName evidence="1">Uncharacterized protein</fullName>
    </submittedName>
</protein>